<evidence type="ECO:0000313" key="3">
    <source>
        <dbReference type="EMBL" id="KAL0920965.1"/>
    </source>
</evidence>
<feature type="chain" id="PRO_5044757231" evidence="2">
    <location>
        <begin position="25"/>
        <end position="165"/>
    </location>
</feature>
<feature type="transmembrane region" description="Helical" evidence="1">
    <location>
        <begin position="144"/>
        <end position="164"/>
    </location>
</feature>
<keyword evidence="4" id="KW-1185">Reference proteome</keyword>
<evidence type="ECO:0000256" key="1">
    <source>
        <dbReference type="SAM" id="Phobius"/>
    </source>
</evidence>
<keyword evidence="2" id="KW-0732">Signal</keyword>
<comment type="caution">
    <text evidence="3">The sequence shown here is derived from an EMBL/GenBank/DDBJ whole genome shotgun (WGS) entry which is preliminary data.</text>
</comment>
<keyword evidence="1" id="KW-0472">Membrane</keyword>
<evidence type="ECO:0000256" key="2">
    <source>
        <dbReference type="SAM" id="SignalP"/>
    </source>
</evidence>
<sequence length="165" mass="16963">MASLAISTTLTLSLLLLLLTLCAGQVNPGSFDISAQQGWDKFVKDAATATGGTPINIDEFVTRVNKNMNNSGNEDPEPDPELLQDLKNFNGRSGSTVSNPFASEMSSQPPAAVENLAKAKMIGSTNGGSSAPASNAAVNGASPVQAVGGLLLLLLPPVFAAYFVL</sequence>
<dbReference type="EMBL" id="JANQDX010000007">
    <property type="protein sequence ID" value="KAL0920965.1"/>
    <property type="molecule type" value="Genomic_DNA"/>
</dbReference>
<accession>A0ABD0V7H4</accession>
<name>A0ABD0V7H4_DENTH</name>
<dbReference type="Proteomes" id="UP001552299">
    <property type="component" value="Unassembled WGS sequence"/>
</dbReference>
<feature type="signal peptide" evidence="2">
    <location>
        <begin position="1"/>
        <end position="24"/>
    </location>
</feature>
<protein>
    <submittedName>
        <fullName evidence="3">Uncharacterized protein</fullName>
    </submittedName>
</protein>
<gene>
    <name evidence="3" type="ORF">M5K25_007985</name>
</gene>
<reference evidence="3 4" key="1">
    <citation type="journal article" date="2024" name="Plant Biotechnol. J.">
        <title>Dendrobium thyrsiflorum genome and its molecular insights into genes involved in important horticultural traits.</title>
        <authorList>
            <person name="Chen B."/>
            <person name="Wang J.Y."/>
            <person name="Zheng P.J."/>
            <person name="Li K.L."/>
            <person name="Liang Y.M."/>
            <person name="Chen X.F."/>
            <person name="Zhang C."/>
            <person name="Zhao X."/>
            <person name="He X."/>
            <person name="Zhang G.Q."/>
            <person name="Liu Z.J."/>
            <person name="Xu Q."/>
        </authorList>
    </citation>
    <scope>NUCLEOTIDE SEQUENCE [LARGE SCALE GENOMIC DNA]</scope>
    <source>
        <strain evidence="3">GZMU011</strain>
    </source>
</reference>
<keyword evidence="1" id="KW-0812">Transmembrane</keyword>
<keyword evidence="1" id="KW-1133">Transmembrane helix</keyword>
<organism evidence="3 4">
    <name type="scientific">Dendrobium thyrsiflorum</name>
    <name type="common">Pinecone-like raceme dendrobium</name>
    <name type="synonym">Orchid</name>
    <dbReference type="NCBI Taxonomy" id="117978"/>
    <lineage>
        <taxon>Eukaryota</taxon>
        <taxon>Viridiplantae</taxon>
        <taxon>Streptophyta</taxon>
        <taxon>Embryophyta</taxon>
        <taxon>Tracheophyta</taxon>
        <taxon>Spermatophyta</taxon>
        <taxon>Magnoliopsida</taxon>
        <taxon>Liliopsida</taxon>
        <taxon>Asparagales</taxon>
        <taxon>Orchidaceae</taxon>
        <taxon>Epidendroideae</taxon>
        <taxon>Malaxideae</taxon>
        <taxon>Dendrobiinae</taxon>
        <taxon>Dendrobium</taxon>
    </lineage>
</organism>
<dbReference type="AlphaFoldDB" id="A0ABD0V7H4"/>
<evidence type="ECO:0000313" key="4">
    <source>
        <dbReference type="Proteomes" id="UP001552299"/>
    </source>
</evidence>
<proteinExistence type="predicted"/>